<reference evidence="5 6" key="1">
    <citation type="journal article" date="2015" name="Genome Announc.">
        <title>Expanding the biotechnology potential of lactobacilli through comparative genomics of 213 strains and associated genera.</title>
        <authorList>
            <person name="Sun Z."/>
            <person name="Harris H.M."/>
            <person name="McCann A."/>
            <person name="Guo C."/>
            <person name="Argimon S."/>
            <person name="Zhang W."/>
            <person name="Yang X."/>
            <person name="Jeffery I.B."/>
            <person name="Cooney J.C."/>
            <person name="Kagawa T.F."/>
            <person name="Liu W."/>
            <person name="Song Y."/>
            <person name="Salvetti E."/>
            <person name="Wrobel A."/>
            <person name="Rasinkangas P."/>
            <person name="Parkhill J."/>
            <person name="Rea M.C."/>
            <person name="O'Sullivan O."/>
            <person name="Ritari J."/>
            <person name="Douillard F.P."/>
            <person name="Paul Ross R."/>
            <person name="Yang R."/>
            <person name="Briner A.E."/>
            <person name="Felis G.E."/>
            <person name="de Vos W.M."/>
            <person name="Barrangou R."/>
            <person name="Klaenhammer T.R."/>
            <person name="Caufield P.W."/>
            <person name="Cui Y."/>
            <person name="Zhang H."/>
            <person name="O'Toole P.W."/>
        </authorList>
    </citation>
    <scope>NUCLEOTIDE SEQUENCE [LARGE SCALE GENOMIC DNA]</scope>
    <source>
        <strain evidence="5 6">DSM 20719</strain>
    </source>
</reference>
<name>A0AA89L0Q9_9LACO</name>
<sequence>MSNHEFPPELEKIPSNIRTVVTLFGTLGQTIFHYINTESNKLTPLNSLIVFTVATNPGISMSNLAEELGAAKSQLSRNVTTLENLELVERRHNRENRRIVNVYPSESGLAFITEQFKKIGERLEDTLSVLSPTDRRKLDQSMAVSLTILAKADIVPSPPKHLDY</sequence>
<dbReference type="GO" id="GO:0003700">
    <property type="term" value="F:DNA-binding transcription factor activity"/>
    <property type="evidence" value="ECO:0007669"/>
    <property type="project" value="InterPro"/>
</dbReference>
<comment type="caution">
    <text evidence="5">The sequence shown here is derived from an EMBL/GenBank/DDBJ whole genome shotgun (WGS) entry which is preliminary data.</text>
</comment>
<evidence type="ECO:0000256" key="2">
    <source>
        <dbReference type="ARBA" id="ARBA00023125"/>
    </source>
</evidence>
<dbReference type="PANTHER" id="PTHR42756">
    <property type="entry name" value="TRANSCRIPTIONAL REGULATOR, MARR"/>
    <property type="match status" value="1"/>
</dbReference>
<dbReference type="SUPFAM" id="SSF46785">
    <property type="entry name" value="Winged helix' DNA-binding domain"/>
    <property type="match status" value="1"/>
</dbReference>
<dbReference type="InterPro" id="IPR000835">
    <property type="entry name" value="HTH_MarR-typ"/>
</dbReference>
<dbReference type="Proteomes" id="UP000050823">
    <property type="component" value="Unassembled WGS sequence"/>
</dbReference>
<dbReference type="Pfam" id="PF12802">
    <property type="entry name" value="MarR_2"/>
    <property type="match status" value="1"/>
</dbReference>
<dbReference type="Gene3D" id="1.10.10.10">
    <property type="entry name" value="Winged helix-like DNA-binding domain superfamily/Winged helix DNA-binding domain"/>
    <property type="match status" value="1"/>
</dbReference>
<dbReference type="InterPro" id="IPR023187">
    <property type="entry name" value="Tscrpt_reg_MarR-type_CS"/>
</dbReference>
<dbReference type="PROSITE" id="PS01117">
    <property type="entry name" value="HTH_MARR_1"/>
    <property type="match status" value="1"/>
</dbReference>
<dbReference type="InterPro" id="IPR036388">
    <property type="entry name" value="WH-like_DNA-bd_sf"/>
</dbReference>
<keyword evidence="3" id="KW-0804">Transcription</keyword>
<protein>
    <submittedName>
        <fullName evidence="5">Transcriptional regulator</fullName>
    </submittedName>
</protein>
<dbReference type="PANTHER" id="PTHR42756:SF1">
    <property type="entry name" value="TRANSCRIPTIONAL REPRESSOR OF EMRAB OPERON"/>
    <property type="match status" value="1"/>
</dbReference>
<organism evidence="5 6">
    <name type="scientific">Latilactobacillus graminis DSM 20719</name>
    <dbReference type="NCBI Taxonomy" id="1423752"/>
    <lineage>
        <taxon>Bacteria</taxon>
        <taxon>Bacillati</taxon>
        <taxon>Bacillota</taxon>
        <taxon>Bacilli</taxon>
        <taxon>Lactobacillales</taxon>
        <taxon>Lactobacillaceae</taxon>
        <taxon>Latilactobacillus</taxon>
    </lineage>
</organism>
<dbReference type="GO" id="GO:0003677">
    <property type="term" value="F:DNA binding"/>
    <property type="evidence" value="ECO:0007669"/>
    <property type="project" value="UniProtKB-KW"/>
</dbReference>
<evidence type="ECO:0000313" key="6">
    <source>
        <dbReference type="Proteomes" id="UP000050823"/>
    </source>
</evidence>
<gene>
    <name evidence="5" type="ORF">FC90_GL000098</name>
</gene>
<proteinExistence type="predicted"/>
<keyword evidence="2" id="KW-0238">DNA-binding</keyword>
<evidence type="ECO:0000256" key="3">
    <source>
        <dbReference type="ARBA" id="ARBA00023163"/>
    </source>
</evidence>
<dbReference type="InterPro" id="IPR036390">
    <property type="entry name" value="WH_DNA-bd_sf"/>
</dbReference>
<accession>A0AA89L0Q9</accession>
<dbReference type="PROSITE" id="PS50995">
    <property type="entry name" value="HTH_MARR_2"/>
    <property type="match status" value="1"/>
</dbReference>
<dbReference type="SMART" id="SM00347">
    <property type="entry name" value="HTH_MARR"/>
    <property type="match status" value="1"/>
</dbReference>
<keyword evidence="1" id="KW-0805">Transcription regulation</keyword>
<dbReference type="AlphaFoldDB" id="A0AA89L0Q9"/>
<evidence type="ECO:0000256" key="1">
    <source>
        <dbReference type="ARBA" id="ARBA00023015"/>
    </source>
</evidence>
<feature type="domain" description="HTH marR-type" evidence="4">
    <location>
        <begin position="3"/>
        <end position="150"/>
    </location>
</feature>
<evidence type="ECO:0000313" key="5">
    <source>
        <dbReference type="EMBL" id="KRM23634.1"/>
    </source>
</evidence>
<evidence type="ECO:0000259" key="4">
    <source>
        <dbReference type="PROSITE" id="PS50995"/>
    </source>
</evidence>
<dbReference type="RefSeq" id="WP_057908002.1">
    <property type="nucleotide sequence ID" value="NZ_AYZB01000009.1"/>
</dbReference>
<dbReference type="EMBL" id="AYZB01000009">
    <property type="protein sequence ID" value="KRM23634.1"/>
    <property type="molecule type" value="Genomic_DNA"/>
</dbReference>